<name>A0A8I0G8F9_9ACTO</name>
<evidence type="ECO:0000256" key="4">
    <source>
        <dbReference type="ARBA" id="ARBA00022989"/>
    </source>
</evidence>
<feature type="transmembrane region" description="Helical" evidence="7">
    <location>
        <begin position="300"/>
        <end position="318"/>
    </location>
</feature>
<accession>A0A8I0G8F9</accession>
<protein>
    <submittedName>
        <fullName evidence="10">Threonine/serine exporter family protein</fullName>
    </submittedName>
</protein>
<evidence type="ECO:0000313" key="11">
    <source>
        <dbReference type="Proteomes" id="UP000627538"/>
    </source>
</evidence>
<keyword evidence="2" id="KW-1003">Cell membrane</keyword>
<feature type="transmembrane region" description="Helical" evidence="7">
    <location>
        <begin position="356"/>
        <end position="374"/>
    </location>
</feature>
<feature type="transmembrane region" description="Helical" evidence="7">
    <location>
        <begin position="324"/>
        <end position="344"/>
    </location>
</feature>
<feature type="transmembrane region" description="Helical" evidence="7">
    <location>
        <begin position="239"/>
        <end position="262"/>
    </location>
</feature>
<comment type="caution">
    <text evidence="10">The sequence shown here is derived from an EMBL/GenBank/DDBJ whole genome shotgun (WGS) entry which is preliminary data.</text>
</comment>
<evidence type="ECO:0000256" key="7">
    <source>
        <dbReference type="SAM" id="Phobius"/>
    </source>
</evidence>
<keyword evidence="4 7" id="KW-1133">Transmembrane helix</keyword>
<evidence type="ECO:0000256" key="1">
    <source>
        <dbReference type="ARBA" id="ARBA00004651"/>
    </source>
</evidence>
<dbReference type="InterPro" id="IPR010619">
    <property type="entry name" value="ThrE-like_N"/>
</dbReference>
<evidence type="ECO:0000259" key="9">
    <source>
        <dbReference type="Pfam" id="PF12821"/>
    </source>
</evidence>
<dbReference type="PANTHER" id="PTHR34390">
    <property type="entry name" value="UPF0442 PROTEIN YJJB-RELATED"/>
    <property type="match status" value="1"/>
</dbReference>
<dbReference type="EMBL" id="JACRUO010000001">
    <property type="protein sequence ID" value="MBD3689069.1"/>
    <property type="molecule type" value="Genomic_DNA"/>
</dbReference>
<evidence type="ECO:0000313" key="10">
    <source>
        <dbReference type="EMBL" id="MBD3689069.1"/>
    </source>
</evidence>
<keyword evidence="5 7" id="KW-0472">Membrane</keyword>
<dbReference type="InterPro" id="IPR024528">
    <property type="entry name" value="ThrE_2"/>
</dbReference>
<dbReference type="Pfam" id="PF12821">
    <property type="entry name" value="ThrE_2"/>
    <property type="match status" value="1"/>
</dbReference>
<dbReference type="GO" id="GO:0005886">
    <property type="term" value="C:plasma membrane"/>
    <property type="evidence" value="ECO:0007669"/>
    <property type="project" value="UniProtKB-SubCell"/>
</dbReference>
<evidence type="ECO:0000256" key="3">
    <source>
        <dbReference type="ARBA" id="ARBA00022692"/>
    </source>
</evidence>
<reference evidence="10 11" key="1">
    <citation type="submission" date="2020-08" db="EMBL/GenBank/DDBJ databases">
        <title>Winkia gen. nov., sp. nov., isolated from faeces of the Anser albifrons in China.</title>
        <authorList>
            <person name="Liu Q."/>
        </authorList>
    </citation>
    <scope>NUCLEOTIDE SEQUENCE [LARGE SCALE GENOMIC DNA]</scope>
    <source>
        <strain evidence="10 11">C62</strain>
    </source>
</reference>
<dbReference type="PANTHER" id="PTHR34390:SF2">
    <property type="entry name" value="SUCCINATE TRANSPORTER SUBUNIT YJJP-RELATED"/>
    <property type="match status" value="1"/>
</dbReference>
<comment type="similarity">
    <text evidence="6">Belongs to the ThrE exporter (TC 2.A.79) family.</text>
</comment>
<gene>
    <name evidence="10" type="ORF">H8R10_02320</name>
</gene>
<dbReference type="Proteomes" id="UP000627538">
    <property type="component" value="Unassembled WGS sequence"/>
</dbReference>
<evidence type="ECO:0000256" key="6">
    <source>
        <dbReference type="ARBA" id="ARBA00034125"/>
    </source>
</evidence>
<dbReference type="GO" id="GO:0022857">
    <property type="term" value="F:transmembrane transporter activity"/>
    <property type="evidence" value="ECO:0007669"/>
    <property type="project" value="InterPro"/>
</dbReference>
<evidence type="ECO:0000256" key="2">
    <source>
        <dbReference type="ARBA" id="ARBA00022475"/>
    </source>
</evidence>
<keyword evidence="11" id="KW-1185">Reference proteome</keyword>
<evidence type="ECO:0000256" key="5">
    <source>
        <dbReference type="ARBA" id="ARBA00023136"/>
    </source>
</evidence>
<dbReference type="InterPro" id="IPR050539">
    <property type="entry name" value="ThrE_Dicarb/AminoAcid_Exp"/>
</dbReference>
<keyword evidence="3 7" id="KW-0812">Transmembrane</keyword>
<feature type="domain" description="Threonine/Serine exporter ThrE" evidence="9">
    <location>
        <begin position="280"/>
        <end position="407"/>
    </location>
</feature>
<feature type="transmembrane region" description="Helical" evidence="7">
    <location>
        <begin position="154"/>
        <end position="179"/>
    </location>
</feature>
<feature type="domain" description="Threonine/serine exporter-like N-terminal" evidence="8">
    <location>
        <begin position="1"/>
        <end position="254"/>
    </location>
</feature>
<feature type="transmembrane region" description="Helical" evidence="7">
    <location>
        <begin position="386"/>
        <end position="406"/>
    </location>
</feature>
<comment type="subcellular location">
    <subcellularLocation>
        <location evidence="1">Cell membrane</location>
        <topology evidence="1">Multi-pass membrane protein</topology>
    </subcellularLocation>
</comment>
<evidence type="ECO:0000259" key="8">
    <source>
        <dbReference type="Pfam" id="PF06738"/>
    </source>
</evidence>
<proteinExistence type="inferred from homology"/>
<feature type="transmembrane region" description="Helical" evidence="7">
    <location>
        <begin position="274"/>
        <end position="293"/>
    </location>
</feature>
<feature type="transmembrane region" description="Helical" evidence="7">
    <location>
        <begin position="199"/>
        <end position="219"/>
    </location>
</feature>
<sequence>MRLGHMLLESGASSYRVKLSMARLGRAVGVEQQHSQVTFGEISSTVYAHGTFRTEVSEQRVFGTNAAKLDRLRHFVQHLKPHVTVEDVNSVLDRIQAFRPEYGTTANMLASGIACMCFCFLNRGGFIECLLAGIAATVGQALRKQMLVRHMNHFGVWMMCGLVAATCYIGLATGFQAVLDATPAIDQAGLPQWFTGTAQGYHAGIISAVLFLVPGFPLLTGMLDLVRTDISAGISRLTYVLMLVISAGTAVWLVSLSFNWVVDPPESAPIDNPWLFLVRMVCSFVAAFGFAMLFNSEVKLCFWAALICAIVNPIRFFVVEEGMLWQFAVGVEALLIGLAADAISRISGFRYSRVSLSVPASVIMIPGVPLYAALTHMNQGAYTQAISSLVEVLLVVLAIGIGLAIARMLTDPGWRTEAGLRRAVNLEQVDAPAEFFMR</sequence>
<dbReference type="GO" id="GO:0015744">
    <property type="term" value="P:succinate transport"/>
    <property type="evidence" value="ECO:0007669"/>
    <property type="project" value="TreeGrafter"/>
</dbReference>
<organism evidence="10 11">
    <name type="scientific">Nanchangia anserum</name>
    <dbReference type="NCBI Taxonomy" id="2692125"/>
    <lineage>
        <taxon>Bacteria</taxon>
        <taxon>Bacillati</taxon>
        <taxon>Actinomycetota</taxon>
        <taxon>Actinomycetes</taxon>
        <taxon>Actinomycetales</taxon>
        <taxon>Actinomycetaceae</taxon>
        <taxon>Nanchangia</taxon>
    </lineage>
</organism>
<dbReference type="Pfam" id="PF06738">
    <property type="entry name" value="ThrE"/>
    <property type="match status" value="1"/>
</dbReference>
<dbReference type="AlphaFoldDB" id="A0A8I0G8F9"/>